<evidence type="ECO:0000313" key="2">
    <source>
        <dbReference type="Proteomes" id="UP001434883"/>
    </source>
</evidence>
<gene>
    <name evidence="1" type="ORF">XENOCAPTIV_017198</name>
</gene>
<evidence type="ECO:0000313" key="1">
    <source>
        <dbReference type="EMBL" id="MEQ2192779.1"/>
    </source>
</evidence>
<name>A0ABV0QAG1_9TELE</name>
<sequence>MDIRARSTSVWEVMAQVKVGFILCQVRHRALGVQALFGFSFSTLTYKYRVTIAQLNFRCLAQKHFKHEVFFKENIFQSGHRRTEKHLCLQQTITWVKHALINMQVSRRGFKTQAQLVHGSIPLRTDSILSFYTKKGL</sequence>
<keyword evidence="2" id="KW-1185">Reference proteome</keyword>
<reference evidence="1 2" key="1">
    <citation type="submission" date="2021-06" db="EMBL/GenBank/DDBJ databases">
        <authorList>
            <person name="Palmer J.M."/>
        </authorList>
    </citation>
    <scope>NUCLEOTIDE SEQUENCE [LARGE SCALE GENOMIC DNA]</scope>
    <source>
        <strain evidence="1 2">XC_2019</strain>
        <tissue evidence="1">Muscle</tissue>
    </source>
</reference>
<comment type="caution">
    <text evidence="1">The sequence shown here is derived from an EMBL/GenBank/DDBJ whole genome shotgun (WGS) entry which is preliminary data.</text>
</comment>
<accession>A0ABV0QAG1</accession>
<dbReference type="Proteomes" id="UP001434883">
    <property type="component" value="Unassembled WGS sequence"/>
</dbReference>
<protein>
    <submittedName>
        <fullName evidence="1">Uncharacterized protein</fullName>
    </submittedName>
</protein>
<organism evidence="1 2">
    <name type="scientific">Xenoophorus captivus</name>
    <dbReference type="NCBI Taxonomy" id="1517983"/>
    <lineage>
        <taxon>Eukaryota</taxon>
        <taxon>Metazoa</taxon>
        <taxon>Chordata</taxon>
        <taxon>Craniata</taxon>
        <taxon>Vertebrata</taxon>
        <taxon>Euteleostomi</taxon>
        <taxon>Actinopterygii</taxon>
        <taxon>Neopterygii</taxon>
        <taxon>Teleostei</taxon>
        <taxon>Neoteleostei</taxon>
        <taxon>Acanthomorphata</taxon>
        <taxon>Ovalentaria</taxon>
        <taxon>Atherinomorphae</taxon>
        <taxon>Cyprinodontiformes</taxon>
        <taxon>Goodeidae</taxon>
        <taxon>Xenoophorus</taxon>
    </lineage>
</organism>
<proteinExistence type="predicted"/>
<dbReference type="EMBL" id="JAHRIN010003578">
    <property type="protein sequence ID" value="MEQ2192779.1"/>
    <property type="molecule type" value="Genomic_DNA"/>
</dbReference>